<keyword evidence="2" id="KW-0732">Signal</keyword>
<sequence>MRTKKLSLVVVPLLLTACSQNNVLLQDVYDNQYSCQQDWHPDLCEKQSTSYSGGWSGQSTYIGPQYYQNIRRVRYLGRVVKATGRHQQGNPIISKTINPNAKSKPIARRGFGNTVSTHPSSGSGGG</sequence>
<dbReference type="EMBL" id="FZLN01000001">
    <property type="protein sequence ID" value="SNQ28154.1"/>
    <property type="molecule type" value="Genomic_DNA"/>
</dbReference>
<dbReference type="AlphaFoldDB" id="A0A217ECK2"/>
<gene>
    <name evidence="3" type="ORF">SAMN05444584_0063</name>
</gene>
<feature type="region of interest" description="Disordered" evidence="1">
    <location>
        <begin position="87"/>
        <end position="126"/>
    </location>
</feature>
<accession>A0A217ECK2</accession>
<evidence type="ECO:0000313" key="4">
    <source>
        <dbReference type="Proteomes" id="UP000243463"/>
    </source>
</evidence>
<name>A0A217ECK2_9GAMM</name>
<dbReference type="RefSeq" id="WP_088822166.1">
    <property type="nucleotide sequence ID" value="NZ_FZLN01000001.1"/>
</dbReference>
<reference evidence="4" key="1">
    <citation type="submission" date="2017-06" db="EMBL/GenBank/DDBJ databases">
        <authorList>
            <person name="Varghese N."/>
            <person name="Submissions S."/>
        </authorList>
    </citation>
    <scope>NUCLEOTIDE SEQUENCE [LARGE SCALE GENOMIC DNA]</scope>
    <source>
        <strain evidence="4">ANC 5114</strain>
    </source>
</reference>
<feature type="compositionally biased region" description="Polar residues" evidence="1">
    <location>
        <begin position="113"/>
        <end position="126"/>
    </location>
</feature>
<feature type="signal peptide" evidence="2">
    <location>
        <begin position="1"/>
        <end position="21"/>
    </location>
</feature>
<keyword evidence="4" id="KW-1185">Reference proteome</keyword>
<dbReference type="Proteomes" id="UP000243463">
    <property type="component" value="Unassembled WGS sequence"/>
</dbReference>
<dbReference type="PROSITE" id="PS51257">
    <property type="entry name" value="PROKAR_LIPOPROTEIN"/>
    <property type="match status" value="1"/>
</dbReference>
<dbReference type="OrthoDB" id="6694442at2"/>
<evidence type="ECO:0000256" key="2">
    <source>
        <dbReference type="SAM" id="SignalP"/>
    </source>
</evidence>
<protein>
    <submittedName>
        <fullName evidence="3">Uncharacterized protein</fullName>
    </submittedName>
</protein>
<organism evidence="3 4">
    <name type="scientific">Acinetobacter apis</name>
    <dbReference type="NCBI Taxonomy" id="1229165"/>
    <lineage>
        <taxon>Bacteria</taxon>
        <taxon>Pseudomonadati</taxon>
        <taxon>Pseudomonadota</taxon>
        <taxon>Gammaproteobacteria</taxon>
        <taxon>Moraxellales</taxon>
        <taxon>Moraxellaceae</taxon>
        <taxon>Acinetobacter</taxon>
    </lineage>
</organism>
<feature type="chain" id="PRO_5012555670" evidence="2">
    <location>
        <begin position="22"/>
        <end position="126"/>
    </location>
</feature>
<proteinExistence type="predicted"/>
<evidence type="ECO:0000256" key="1">
    <source>
        <dbReference type="SAM" id="MobiDB-lite"/>
    </source>
</evidence>
<evidence type="ECO:0000313" key="3">
    <source>
        <dbReference type="EMBL" id="SNQ28154.1"/>
    </source>
</evidence>
<feature type="compositionally biased region" description="Polar residues" evidence="1">
    <location>
        <begin position="87"/>
        <end position="101"/>
    </location>
</feature>